<comment type="pathway">
    <text evidence="1">Amino-acid biosynthesis; L-proline biosynthesis; L-proline from L-glutamate 5-semialdehyde: step 1/1.</text>
</comment>
<dbReference type="EC" id="1.5.1.2" evidence="10"/>
<protein>
    <submittedName>
        <fullName evidence="10">Pyrroline-5-carboxylate reductase</fullName>
        <ecNumber evidence="10">1.5.1.2</ecNumber>
    </submittedName>
</protein>
<dbReference type="PROSITE" id="PS00521">
    <property type="entry name" value="P5CR"/>
    <property type="match status" value="1"/>
</dbReference>
<dbReference type="InterPro" id="IPR029036">
    <property type="entry name" value="P5CR_dimer"/>
</dbReference>
<dbReference type="Pfam" id="PF03807">
    <property type="entry name" value="F420_oxidored"/>
    <property type="match status" value="1"/>
</dbReference>
<feature type="domain" description="Pyrroline-5-carboxylate reductase dimerisation" evidence="9">
    <location>
        <begin position="165"/>
        <end position="269"/>
    </location>
</feature>
<accession>A0A3B1AYV2</accession>
<evidence type="ECO:0000259" key="9">
    <source>
        <dbReference type="Pfam" id="PF14748"/>
    </source>
</evidence>
<feature type="domain" description="Pyrroline-5-carboxylate reductase catalytic N-terminal" evidence="8">
    <location>
        <begin position="6"/>
        <end position="100"/>
    </location>
</feature>
<dbReference type="FunFam" id="1.10.3730.10:FF:000001">
    <property type="entry name" value="Pyrroline-5-carboxylate reductase"/>
    <property type="match status" value="1"/>
</dbReference>
<dbReference type="SUPFAM" id="SSF48179">
    <property type="entry name" value="6-phosphogluconate dehydrogenase C-terminal domain-like"/>
    <property type="match status" value="1"/>
</dbReference>
<dbReference type="InterPro" id="IPR036291">
    <property type="entry name" value="NAD(P)-bd_dom_sf"/>
</dbReference>
<evidence type="ECO:0000313" key="10">
    <source>
        <dbReference type="EMBL" id="VAX04428.1"/>
    </source>
</evidence>
<comment type="similarity">
    <text evidence="2">Belongs to the pyrroline-5-carboxylate reductase family.</text>
</comment>
<reference evidence="10" key="1">
    <citation type="submission" date="2018-06" db="EMBL/GenBank/DDBJ databases">
        <authorList>
            <person name="Zhirakovskaya E."/>
        </authorList>
    </citation>
    <scope>NUCLEOTIDE SEQUENCE</scope>
</reference>
<keyword evidence="6" id="KW-0521">NADP</keyword>
<evidence type="ECO:0000256" key="5">
    <source>
        <dbReference type="ARBA" id="ARBA00022650"/>
    </source>
</evidence>
<dbReference type="HAMAP" id="MF_01925">
    <property type="entry name" value="P5C_reductase"/>
    <property type="match status" value="1"/>
</dbReference>
<evidence type="ECO:0000256" key="4">
    <source>
        <dbReference type="ARBA" id="ARBA00022605"/>
    </source>
</evidence>
<evidence type="ECO:0000259" key="8">
    <source>
        <dbReference type="Pfam" id="PF03807"/>
    </source>
</evidence>
<dbReference type="SUPFAM" id="SSF51735">
    <property type="entry name" value="NAD(P)-binding Rossmann-fold domains"/>
    <property type="match status" value="1"/>
</dbReference>
<gene>
    <name evidence="10" type="ORF">MNBD_GAMMA20-1301</name>
</gene>
<dbReference type="FunFam" id="3.40.50.720:FF:000105">
    <property type="entry name" value="Pyrroline-5-carboxylate reductase"/>
    <property type="match status" value="1"/>
</dbReference>
<proteinExistence type="inferred from homology"/>
<dbReference type="Gene3D" id="3.40.50.720">
    <property type="entry name" value="NAD(P)-binding Rossmann-like Domain"/>
    <property type="match status" value="1"/>
</dbReference>
<dbReference type="NCBIfam" id="TIGR00112">
    <property type="entry name" value="proC"/>
    <property type="match status" value="1"/>
</dbReference>
<keyword evidence="4" id="KW-0028">Amino-acid biosynthesis</keyword>
<dbReference type="InterPro" id="IPR028939">
    <property type="entry name" value="P5C_Rdtase_cat_N"/>
</dbReference>
<evidence type="ECO:0000256" key="1">
    <source>
        <dbReference type="ARBA" id="ARBA00005205"/>
    </source>
</evidence>
<dbReference type="GO" id="GO:0004735">
    <property type="term" value="F:pyrroline-5-carboxylate reductase activity"/>
    <property type="evidence" value="ECO:0007669"/>
    <property type="project" value="UniProtKB-EC"/>
</dbReference>
<dbReference type="PANTHER" id="PTHR11645">
    <property type="entry name" value="PYRROLINE-5-CARBOXYLATE REDUCTASE"/>
    <property type="match status" value="1"/>
</dbReference>
<dbReference type="PANTHER" id="PTHR11645:SF0">
    <property type="entry name" value="PYRROLINE-5-CARBOXYLATE REDUCTASE 3"/>
    <property type="match status" value="1"/>
</dbReference>
<name>A0A3B1AYV2_9ZZZZ</name>
<organism evidence="10">
    <name type="scientific">hydrothermal vent metagenome</name>
    <dbReference type="NCBI Taxonomy" id="652676"/>
    <lineage>
        <taxon>unclassified sequences</taxon>
        <taxon>metagenomes</taxon>
        <taxon>ecological metagenomes</taxon>
    </lineage>
</organism>
<dbReference type="InterPro" id="IPR053790">
    <property type="entry name" value="P5CR-like_CS"/>
</dbReference>
<keyword evidence="7 10" id="KW-0560">Oxidoreductase</keyword>
<keyword evidence="3" id="KW-0963">Cytoplasm</keyword>
<dbReference type="PIRSF" id="PIRSF000193">
    <property type="entry name" value="Pyrrol-5-carb_rd"/>
    <property type="match status" value="1"/>
</dbReference>
<dbReference type="InterPro" id="IPR000304">
    <property type="entry name" value="Pyrroline-COOH_reductase"/>
</dbReference>
<sequence length="276" mass="29074">MKDVNIAFIGGGNMATSLIGGLLADHVSPARLCVADRDADQRERLAAQFGVRASEDNAACADSADVIVLAVKPQVLHEICKDLIDTVQRKQPLVVSVAAGVRTDSLRRWLGGASPAIVRAMPNTPALLQSGATGLYACAGVSAQQRDLAEAIMRATGLTLWVDDEAQMDTVTALSGSGPAYFFRIMEGLERAAVEQGLPAQSARLLTLQTALGAARMALESSEPIAALRKRVTSPGGTTEQGLKAMEAGDIDALLDKVLKAARDRSRELAKLLDET</sequence>
<dbReference type="Gene3D" id="1.10.3730.10">
    <property type="entry name" value="ProC C-terminal domain-like"/>
    <property type="match status" value="1"/>
</dbReference>
<keyword evidence="5" id="KW-0641">Proline biosynthesis</keyword>
<evidence type="ECO:0000256" key="3">
    <source>
        <dbReference type="ARBA" id="ARBA00022490"/>
    </source>
</evidence>
<dbReference type="EMBL" id="UOFU01000381">
    <property type="protein sequence ID" value="VAX04428.1"/>
    <property type="molecule type" value="Genomic_DNA"/>
</dbReference>
<dbReference type="GO" id="GO:0055129">
    <property type="term" value="P:L-proline biosynthetic process"/>
    <property type="evidence" value="ECO:0007669"/>
    <property type="project" value="TreeGrafter"/>
</dbReference>
<dbReference type="InterPro" id="IPR008927">
    <property type="entry name" value="6-PGluconate_DH-like_C_sf"/>
</dbReference>
<dbReference type="AlphaFoldDB" id="A0A3B1AYV2"/>
<evidence type="ECO:0000256" key="7">
    <source>
        <dbReference type="ARBA" id="ARBA00023002"/>
    </source>
</evidence>
<evidence type="ECO:0000256" key="2">
    <source>
        <dbReference type="ARBA" id="ARBA00005525"/>
    </source>
</evidence>
<dbReference type="Pfam" id="PF14748">
    <property type="entry name" value="P5CR_dimer"/>
    <property type="match status" value="1"/>
</dbReference>
<evidence type="ECO:0000256" key="6">
    <source>
        <dbReference type="ARBA" id="ARBA00022857"/>
    </source>
</evidence>